<reference evidence="3 4" key="1">
    <citation type="submission" date="2017-04" db="EMBL/GenBank/DDBJ databases">
        <authorList>
            <person name="Afonso C.L."/>
            <person name="Miller P.J."/>
            <person name="Scott M.A."/>
            <person name="Spackman E."/>
            <person name="Goraichik I."/>
            <person name="Dimitrov K.M."/>
            <person name="Suarez D.L."/>
            <person name="Swayne D.E."/>
        </authorList>
    </citation>
    <scope>NUCLEOTIDE SEQUENCE [LARGE SCALE GENOMIC DNA]</scope>
    <source>
        <strain evidence="3 4">VK13</strain>
    </source>
</reference>
<dbReference type="GO" id="GO:0008239">
    <property type="term" value="F:dipeptidyl-peptidase activity"/>
    <property type="evidence" value="ECO:0007669"/>
    <property type="project" value="InterPro"/>
</dbReference>
<dbReference type="InterPro" id="IPR000383">
    <property type="entry name" value="Xaa-Pro-like_dom"/>
</dbReference>
<dbReference type="STRING" id="1938817.SAMN06296008_101105"/>
<dbReference type="Gene3D" id="3.40.50.1820">
    <property type="entry name" value="alpha/beta hydrolase"/>
    <property type="match status" value="1"/>
</dbReference>
<evidence type="ECO:0000313" key="4">
    <source>
        <dbReference type="Proteomes" id="UP000192708"/>
    </source>
</evidence>
<dbReference type="InterPro" id="IPR005674">
    <property type="entry name" value="CocE/Ser_esterase"/>
</dbReference>
<dbReference type="EMBL" id="FWXJ01000001">
    <property type="protein sequence ID" value="SMC30233.1"/>
    <property type="molecule type" value="Genomic_DNA"/>
</dbReference>
<dbReference type="InterPro" id="IPR013736">
    <property type="entry name" value="Xaa-Pro_dipept_C"/>
</dbReference>
<name>A0A1W1Y244_9BURK</name>
<evidence type="ECO:0000259" key="2">
    <source>
        <dbReference type="SMART" id="SM00939"/>
    </source>
</evidence>
<dbReference type="InterPro" id="IPR050585">
    <property type="entry name" value="Xaa-Pro_dipeptidyl-ppase/CocE"/>
</dbReference>
<dbReference type="Gene3D" id="2.60.120.260">
    <property type="entry name" value="Galactose-binding domain-like"/>
    <property type="match status" value="1"/>
</dbReference>
<evidence type="ECO:0000313" key="3">
    <source>
        <dbReference type="EMBL" id="SMC30233.1"/>
    </source>
</evidence>
<sequence>MNLMKSEIRDGMQIDWDAPILMKDGTVLRADVFRPIGDGKHPVIITYGPYAKGLDFRTGYKSQWSRLEEAVPEILTDTSNNYQNWELVDPEVWVPDGYACVRVDSRGAGRSPGVIDCWSPLETEDFHECIEWAGTQNWSNGKVGVNGISYYAMNQWTVAATKPKHLAALCIWEGSSDFYRELCRHGGILSDFLGDWFPRQVVSVQHGVGDRGARNIITGDTVCGPETLTDAELAANRADPDMQALHHEWMDEFYVNRSPDFSKIDVPLLSAANWGGQGLHTRGNFEGYLAAGSSQKWLEVHGDTHFTHFYSRYGAGLQRQFFAHFLKGENSGWENQPKVSLNIRSPGEKFELRAENEWPLARTQWTPYYLDPASMEINPVSQTATTTLTYDTQSDGITFLTPVLDQDVEITGPVAAKVWLSAQTNDADIFLALRLYDPSGVEVAFIGSNDPRTPIGLGWLRASHRKTDPNKSKPYRPWHTHDEDWPLTPNQPVELDVEIWPTCIVIPAGYRLGLNVRGKDYEYDGTDAGVAHAPYPMKGVGPFLHRNPKDRPADVFGGKNTLHFSNEMKPYLLLPVIPKK</sequence>
<dbReference type="RefSeq" id="WP_234986830.1">
    <property type="nucleotide sequence ID" value="NZ_FWXJ01000001.1"/>
</dbReference>
<dbReference type="NCBIfam" id="TIGR00976">
    <property type="entry name" value="CocE_NonD"/>
    <property type="match status" value="1"/>
</dbReference>
<dbReference type="InterPro" id="IPR008979">
    <property type="entry name" value="Galactose-bd-like_sf"/>
</dbReference>
<dbReference type="SUPFAM" id="SSF53474">
    <property type="entry name" value="alpha/beta-Hydrolases"/>
    <property type="match status" value="1"/>
</dbReference>
<organism evidence="3 4">
    <name type="scientific">Polynucleobacter kasalickyi</name>
    <dbReference type="NCBI Taxonomy" id="1938817"/>
    <lineage>
        <taxon>Bacteria</taxon>
        <taxon>Pseudomonadati</taxon>
        <taxon>Pseudomonadota</taxon>
        <taxon>Betaproteobacteria</taxon>
        <taxon>Burkholderiales</taxon>
        <taxon>Burkholderiaceae</taxon>
        <taxon>Polynucleobacter</taxon>
    </lineage>
</organism>
<protein>
    <recommendedName>
        <fullName evidence="2">Xaa-Pro dipeptidyl-peptidase C-terminal domain-containing protein</fullName>
    </recommendedName>
</protein>
<dbReference type="Pfam" id="PF08530">
    <property type="entry name" value="PepX_C"/>
    <property type="match status" value="1"/>
</dbReference>
<keyword evidence="4" id="KW-1185">Reference proteome</keyword>
<dbReference type="Proteomes" id="UP000192708">
    <property type="component" value="Unassembled WGS sequence"/>
</dbReference>
<accession>A0A1W1Y244</accession>
<dbReference type="PANTHER" id="PTHR43056:SF10">
    <property type="entry name" value="COCE_NOND FAMILY, PUTATIVE (AFU_ORTHOLOGUE AFUA_7G00600)-RELATED"/>
    <property type="match status" value="1"/>
</dbReference>
<dbReference type="AlphaFoldDB" id="A0A1W1Y244"/>
<dbReference type="PANTHER" id="PTHR43056">
    <property type="entry name" value="PEPTIDASE S9 PROLYL OLIGOPEPTIDASE"/>
    <property type="match status" value="1"/>
</dbReference>
<feature type="domain" description="Xaa-Pro dipeptidyl-peptidase C-terminal" evidence="2">
    <location>
        <begin position="319"/>
        <end position="573"/>
    </location>
</feature>
<gene>
    <name evidence="3" type="ORF">SAMN06296008_101105</name>
</gene>
<evidence type="ECO:0000256" key="1">
    <source>
        <dbReference type="ARBA" id="ARBA00022801"/>
    </source>
</evidence>
<keyword evidence="1" id="KW-0378">Hydrolase</keyword>
<proteinExistence type="predicted"/>
<dbReference type="InterPro" id="IPR029058">
    <property type="entry name" value="AB_hydrolase_fold"/>
</dbReference>
<dbReference type="SMART" id="SM00939">
    <property type="entry name" value="PepX_C"/>
    <property type="match status" value="1"/>
</dbReference>
<dbReference type="Gene3D" id="1.10.3020.20">
    <property type="match status" value="1"/>
</dbReference>
<dbReference type="Pfam" id="PF02129">
    <property type="entry name" value="Peptidase_S15"/>
    <property type="match status" value="1"/>
</dbReference>
<dbReference type="SUPFAM" id="SSF49785">
    <property type="entry name" value="Galactose-binding domain-like"/>
    <property type="match status" value="1"/>
</dbReference>